<keyword evidence="3" id="KW-1003">Cell membrane</keyword>
<evidence type="ECO:0000256" key="7">
    <source>
        <dbReference type="RuleBase" id="RU363032"/>
    </source>
</evidence>
<accession>A0ABT2PUT9</accession>
<evidence type="ECO:0000256" key="6">
    <source>
        <dbReference type="ARBA" id="ARBA00023136"/>
    </source>
</evidence>
<evidence type="ECO:0000313" key="10">
    <source>
        <dbReference type="Proteomes" id="UP001209076"/>
    </source>
</evidence>
<evidence type="ECO:0000256" key="5">
    <source>
        <dbReference type="ARBA" id="ARBA00022989"/>
    </source>
</evidence>
<evidence type="ECO:0000256" key="3">
    <source>
        <dbReference type="ARBA" id="ARBA00022475"/>
    </source>
</evidence>
<sequence>MDQMINSEKKKFNQMKFKENLSLMLMLMPYVLLFSIFIALPVAVAITLSLTSFNVIQTPNPIGLLNFINIFTQDEVFLKYVLPNTLMYAIIIGPGGYILAFILAWMIAQIQKGPRTIIALAIYSPSMVGGVFISVVWRTLFSGDESGYINALLMSWDMIDRPIQFLQSPEYLMNIVIIVALWSSMGVGFLAMLAGILNGNEELYEAAYIEGIRNKFQEVMYVTVPMMKPQMLFGAVMSIVGTFTNGYIGVALSGSNPTPQNAAQLITNHIDDFGFIRYEMGYAAALSVVLLIMIWVFSKVAYRLFAERD</sequence>
<feature type="transmembrane region" description="Helical" evidence="7">
    <location>
        <begin position="86"/>
        <end position="105"/>
    </location>
</feature>
<dbReference type="EMBL" id="JAOEGN010000005">
    <property type="protein sequence ID" value="MCU0104697.1"/>
    <property type="molecule type" value="Genomic_DNA"/>
</dbReference>
<dbReference type="Gene3D" id="1.10.3720.10">
    <property type="entry name" value="MetI-like"/>
    <property type="match status" value="1"/>
</dbReference>
<feature type="transmembrane region" description="Helical" evidence="7">
    <location>
        <begin position="282"/>
        <end position="302"/>
    </location>
</feature>
<reference evidence="10" key="1">
    <citation type="submission" date="2023-07" db="EMBL/GenBank/DDBJ databases">
        <title>Novel Mycoplasma species identified in domestic and wild animals.</title>
        <authorList>
            <person name="Volokhov D.V."/>
            <person name="Furtak V.A."/>
            <person name="Zagorodnyaya T.A."/>
        </authorList>
    </citation>
    <scope>NUCLEOTIDE SEQUENCE [LARGE SCALE GENOMIC DNA]</scope>
    <source>
        <strain evidence="10">92-19</strain>
    </source>
</reference>
<dbReference type="SUPFAM" id="SSF161098">
    <property type="entry name" value="MetI-like"/>
    <property type="match status" value="1"/>
</dbReference>
<evidence type="ECO:0000256" key="4">
    <source>
        <dbReference type="ARBA" id="ARBA00022692"/>
    </source>
</evidence>
<dbReference type="PANTHER" id="PTHR43005">
    <property type="entry name" value="BLR7065 PROTEIN"/>
    <property type="match status" value="1"/>
</dbReference>
<gene>
    <name evidence="9" type="ORF">N7603_03410</name>
</gene>
<dbReference type="Proteomes" id="UP001209076">
    <property type="component" value="Unassembled WGS sequence"/>
</dbReference>
<keyword evidence="10" id="KW-1185">Reference proteome</keyword>
<keyword evidence="4 7" id="KW-0812">Transmembrane</keyword>
<dbReference type="PANTHER" id="PTHR43005:SF1">
    <property type="entry name" value="SPERMIDINE_PUTRESCINE TRANSPORT SYSTEM PERMEASE PROTEIN"/>
    <property type="match status" value="1"/>
</dbReference>
<feature type="transmembrane region" description="Helical" evidence="7">
    <location>
        <begin position="117"/>
        <end position="137"/>
    </location>
</feature>
<comment type="caution">
    <text evidence="9">The sequence shown here is derived from an EMBL/GenBank/DDBJ whole genome shotgun (WGS) entry which is preliminary data.</text>
</comment>
<keyword evidence="5 7" id="KW-1133">Transmembrane helix</keyword>
<name>A0ABT2PUT9_9MOLU</name>
<evidence type="ECO:0000256" key="1">
    <source>
        <dbReference type="ARBA" id="ARBA00004651"/>
    </source>
</evidence>
<feature type="transmembrane region" description="Helical" evidence="7">
    <location>
        <begin position="171"/>
        <end position="197"/>
    </location>
</feature>
<feature type="transmembrane region" description="Helical" evidence="7">
    <location>
        <begin position="21"/>
        <end position="46"/>
    </location>
</feature>
<evidence type="ECO:0000256" key="2">
    <source>
        <dbReference type="ARBA" id="ARBA00022448"/>
    </source>
</evidence>
<feature type="transmembrane region" description="Helical" evidence="7">
    <location>
        <begin position="231"/>
        <end position="252"/>
    </location>
</feature>
<dbReference type="InterPro" id="IPR035906">
    <property type="entry name" value="MetI-like_sf"/>
</dbReference>
<comment type="subcellular location">
    <subcellularLocation>
        <location evidence="1 7">Cell membrane</location>
        <topology evidence="1 7">Multi-pass membrane protein</topology>
    </subcellularLocation>
</comment>
<organism evidence="9 10">
    <name type="scientific">Paracholeplasma vituli</name>
    <dbReference type="NCBI Taxonomy" id="69473"/>
    <lineage>
        <taxon>Bacteria</taxon>
        <taxon>Bacillati</taxon>
        <taxon>Mycoplasmatota</taxon>
        <taxon>Mollicutes</taxon>
        <taxon>Acholeplasmatales</taxon>
        <taxon>Acholeplasmataceae</taxon>
        <taxon>Paracholeplasma</taxon>
    </lineage>
</organism>
<evidence type="ECO:0000313" key="9">
    <source>
        <dbReference type="EMBL" id="MCU0104697.1"/>
    </source>
</evidence>
<dbReference type="Pfam" id="PF00528">
    <property type="entry name" value="BPD_transp_1"/>
    <property type="match status" value="1"/>
</dbReference>
<protein>
    <submittedName>
        <fullName evidence="9">Sugar ABC transporter permease</fullName>
    </submittedName>
</protein>
<dbReference type="PROSITE" id="PS50928">
    <property type="entry name" value="ABC_TM1"/>
    <property type="match status" value="1"/>
</dbReference>
<dbReference type="InterPro" id="IPR000515">
    <property type="entry name" value="MetI-like"/>
</dbReference>
<proteinExistence type="inferred from homology"/>
<keyword evidence="6 7" id="KW-0472">Membrane</keyword>
<dbReference type="CDD" id="cd06261">
    <property type="entry name" value="TM_PBP2"/>
    <property type="match status" value="1"/>
</dbReference>
<keyword evidence="2 7" id="KW-0813">Transport</keyword>
<comment type="similarity">
    <text evidence="7">Belongs to the binding-protein-dependent transport system permease family.</text>
</comment>
<feature type="domain" description="ABC transmembrane type-1" evidence="8">
    <location>
        <begin position="82"/>
        <end position="301"/>
    </location>
</feature>
<evidence type="ECO:0000259" key="8">
    <source>
        <dbReference type="PROSITE" id="PS50928"/>
    </source>
</evidence>